<evidence type="ECO:0000313" key="2">
    <source>
        <dbReference type="EMBL" id="ANP47061.1"/>
    </source>
</evidence>
<evidence type="ECO:0008006" key="4">
    <source>
        <dbReference type="Google" id="ProtNLM"/>
    </source>
</evidence>
<dbReference type="KEGG" id="cbot:ATE48_14625"/>
<dbReference type="InParanoid" id="A0A1B1AKJ5"/>
<dbReference type="EMBL" id="CP013244">
    <property type="protein sequence ID" value="ANP47061.1"/>
    <property type="molecule type" value="Genomic_DNA"/>
</dbReference>
<keyword evidence="1" id="KW-0732">Signal</keyword>
<evidence type="ECO:0000313" key="3">
    <source>
        <dbReference type="Proteomes" id="UP000092498"/>
    </source>
</evidence>
<proteinExistence type="predicted"/>
<dbReference type="PROSITE" id="PS51257">
    <property type="entry name" value="PROKAR_LIPOPROTEIN"/>
    <property type="match status" value="1"/>
</dbReference>
<feature type="chain" id="PRO_5008518963" description="Lipoprotein" evidence="1">
    <location>
        <begin position="18"/>
        <end position="184"/>
    </location>
</feature>
<dbReference type="AlphaFoldDB" id="A0A1B1AKJ5"/>
<name>A0A1B1AKJ5_9PROT</name>
<gene>
    <name evidence="2" type="ORF">ATE48_14625</name>
</gene>
<organism evidence="2 3">
    <name type="scientific">Candidatus Viadribacter manganicus</name>
    <dbReference type="NCBI Taxonomy" id="1759059"/>
    <lineage>
        <taxon>Bacteria</taxon>
        <taxon>Pseudomonadati</taxon>
        <taxon>Pseudomonadota</taxon>
        <taxon>Alphaproteobacteria</taxon>
        <taxon>Hyphomonadales</taxon>
        <taxon>Hyphomonadaceae</taxon>
        <taxon>Candidatus Viadribacter</taxon>
    </lineage>
</organism>
<feature type="signal peptide" evidence="1">
    <location>
        <begin position="1"/>
        <end position="17"/>
    </location>
</feature>
<accession>A0A1B1AKJ5</accession>
<sequence>MMMRMLFLALAAPLVLAACDGSYSSSDGSAATEEAAGGYTLEVRAVEGVQTLIVTAPDGRTTGSRVADGASALLDGDAIQSLGAMEPLNGEANPEVFAMRLPGVNISVAADESDPNSESATVRINAGGRSVHVDAEDGGPGENDDRANVRITGATEEDARDFINDAEDVSAEVKTQMLAALGLN</sequence>
<reference evidence="2 3" key="1">
    <citation type="submission" date="2015-11" db="EMBL/GenBank/DDBJ databases">
        <title>Whole-Genome Sequence of Candidatus Oderbacter manganicum from the National Park Lower Oder Valley, Germany.</title>
        <authorList>
            <person name="Braun B."/>
            <person name="Liere K."/>
            <person name="Szewzyk U."/>
        </authorList>
    </citation>
    <scope>NUCLEOTIDE SEQUENCE [LARGE SCALE GENOMIC DNA]</scope>
    <source>
        <strain evidence="2 3">OTSz_A_272</strain>
    </source>
</reference>
<protein>
    <recommendedName>
        <fullName evidence="4">Lipoprotein</fullName>
    </recommendedName>
</protein>
<evidence type="ECO:0000256" key="1">
    <source>
        <dbReference type="SAM" id="SignalP"/>
    </source>
</evidence>
<dbReference type="STRING" id="1759059.ATE48_14625"/>
<dbReference type="Proteomes" id="UP000092498">
    <property type="component" value="Chromosome"/>
</dbReference>
<keyword evidence="3" id="KW-1185">Reference proteome</keyword>